<dbReference type="InterPro" id="IPR001012">
    <property type="entry name" value="UBX_dom"/>
</dbReference>
<keyword evidence="1" id="KW-0175">Coiled coil</keyword>
<dbReference type="KEGG" id="pcy:PCYB_074200"/>
<dbReference type="eggNOG" id="KOG1363">
    <property type="taxonomic scope" value="Eukaryota"/>
</dbReference>
<dbReference type="Gene3D" id="3.40.30.10">
    <property type="entry name" value="Glutaredoxin"/>
    <property type="match status" value="1"/>
</dbReference>
<dbReference type="CDD" id="cd14273">
    <property type="entry name" value="UBA_TAP-C_like"/>
    <property type="match status" value="1"/>
</dbReference>
<dbReference type="Proteomes" id="UP000006319">
    <property type="component" value="Chromosome 7"/>
</dbReference>
<dbReference type="SUPFAM" id="SSF52833">
    <property type="entry name" value="Thioredoxin-like"/>
    <property type="match status" value="1"/>
</dbReference>
<dbReference type="GO" id="GO:0005783">
    <property type="term" value="C:endoplasmic reticulum"/>
    <property type="evidence" value="ECO:0007669"/>
    <property type="project" value="TreeGrafter"/>
</dbReference>
<gene>
    <name evidence="4" type="ORF">PCYB_074200</name>
</gene>
<dbReference type="SUPFAM" id="SSF54236">
    <property type="entry name" value="Ubiquitin-like"/>
    <property type="match status" value="1"/>
</dbReference>
<dbReference type="SMART" id="SM00594">
    <property type="entry name" value="UAS"/>
    <property type="match status" value="1"/>
</dbReference>
<dbReference type="InterPro" id="IPR036249">
    <property type="entry name" value="Thioredoxin-like_sf"/>
</dbReference>
<dbReference type="InterPro" id="IPR050730">
    <property type="entry name" value="UBX_domain-protein"/>
</dbReference>
<dbReference type="PANTHER" id="PTHR23322">
    <property type="entry name" value="FAS-ASSOCIATED PROTEIN"/>
    <property type="match status" value="1"/>
</dbReference>
<sequence>MDERVKLFMEVTNLLDEEEAESILKKCQGNLEEAISTYLRKVDFESLDEDPPGNGSMRNRGKSRFPTSEGTNQPTERKEMCQRNEEKIERANLYYLLNQIGSLICPIVKSVYSLLTACLKLVSTYIVSSPERDTFTAYYEERFGKRHVNFFKGSLSEAIKVSKQEEKLLLVYLHIENNDSTYFCESIFKNEEIKSLFDNSCVFFALDITMGDIRELSNVLNVIMLPQISIILTSYVKEYEELSIIYGTPSASHILNSVTHCIEQMNTKKANKDKIKNKTYTDRLIREEQDREYQEALRKDQLKVQERKKKEEERIRKMHIKKDIKSKRREKANKFPLPIRDDEKVTKICIRLPNGVKIQDSFSLNHTLEDVYEWAECSEFLGQDSGSGKGEIIIPFKFELICGHTKTVLQRARNALGEFDLYPNAVLNMKSLDSSDEDDKTYSHYVMMSKHTTDFCTFKAALPHMHMCVGS</sequence>
<name>K6URX6_PLACD</name>
<dbReference type="GeneID" id="14692267"/>
<dbReference type="GO" id="GO:0043130">
    <property type="term" value="F:ubiquitin binding"/>
    <property type="evidence" value="ECO:0007669"/>
    <property type="project" value="TreeGrafter"/>
</dbReference>
<dbReference type="OrthoDB" id="1026733at2759"/>
<dbReference type="Gene3D" id="3.10.20.90">
    <property type="entry name" value="Phosphatidylinositol 3-kinase Catalytic Subunit, Chain A, domain 1"/>
    <property type="match status" value="1"/>
</dbReference>
<evidence type="ECO:0000313" key="4">
    <source>
        <dbReference type="EMBL" id="GAB65919.1"/>
    </source>
</evidence>
<dbReference type="Pfam" id="PF21021">
    <property type="entry name" value="FAF1"/>
    <property type="match status" value="1"/>
</dbReference>
<dbReference type="RefSeq" id="XP_004221866.1">
    <property type="nucleotide sequence ID" value="XM_004221818.1"/>
</dbReference>
<protein>
    <recommendedName>
        <fullName evidence="3">UBX domain-containing protein</fullName>
    </recommendedName>
</protein>
<dbReference type="VEuPathDB" id="PlasmoDB:PCYB_074200"/>
<evidence type="ECO:0000256" key="1">
    <source>
        <dbReference type="ARBA" id="ARBA00023054"/>
    </source>
</evidence>
<dbReference type="InterPro" id="IPR029071">
    <property type="entry name" value="Ubiquitin-like_domsf"/>
</dbReference>
<accession>K6URX6</accession>
<dbReference type="PANTHER" id="PTHR23322:SF1">
    <property type="entry name" value="FAS-ASSOCIATED FACTOR 2"/>
    <property type="match status" value="1"/>
</dbReference>
<dbReference type="GO" id="GO:0036503">
    <property type="term" value="P:ERAD pathway"/>
    <property type="evidence" value="ECO:0007669"/>
    <property type="project" value="TreeGrafter"/>
</dbReference>
<feature type="region of interest" description="Disordered" evidence="2">
    <location>
        <begin position="46"/>
        <end position="79"/>
    </location>
</feature>
<feature type="domain" description="UBX" evidence="3">
    <location>
        <begin position="341"/>
        <end position="429"/>
    </location>
</feature>
<dbReference type="InterPro" id="IPR006577">
    <property type="entry name" value="UAS"/>
</dbReference>
<dbReference type="OMA" id="YFCESIF"/>
<dbReference type="InterPro" id="IPR049483">
    <property type="entry name" value="FAF1_2-like_UAS"/>
</dbReference>
<evidence type="ECO:0000259" key="3">
    <source>
        <dbReference type="PROSITE" id="PS50033"/>
    </source>
</evidence>
<keyword evidence="5" id="KW-1185">Reference proteome</keyword>
<dbReference type="EMBL" id="DF157099">
    <property type="protein sequence ID" value="GAB65919.1"/>
    <property type="molecule type" value="Genomic_DNA"/>
</dbReference>
<dbReference type="PhylomeDB" id="K6URX6"/>
<feature type="compositionally biased region" description="Polar residues" evidence="2">
    <location>
        <begin position="65"/>
        <end position="74"/>
    </location>
</feature>
<dbReference type="SMART" id="SM00166">
    <property type="entry name" value="UBX"/>
    <property type="match status" value="1"/>
</dbReference>
<dbReference type="PROSITE" id="PS50033">
    <property type="entry name" value="UBX"/>
    <property type="match status" value="1"/>
</dbReference>
<dbReference type="Pfam" id="PF00789">
    <property type="entry name" value="UBX"/>
    <property type="match status" value="1"/>
</dbReference>
<evidence type="ECO:0000313" key="5">
    <source>
        <dbReference type="Proteomes" id="UP000006319"/>
    </source>
</evidence>
<dbReference type="AlphaFoldDB" id="K6URX6"/>
<evidence type="ECO:0000256" key="2">
    <source>
        <dbReference type="SAM" id="MobiDB-lite"/>
    </source>
</evidence>
<reference evidence="4 5" key="1">
    <citation type="journal article" date="2012" name="Nat. Genet.">
        <title>Plasmodium cynomolgi genome sequences provide insight into Plasmodium vivax and the monkey malaria clade.</title>
        <authorList>
            <person name="Tachibana S."/>
            <person name="Sullivan S.A."/>
            <person name="Kawai S."/>
            <person name="Nakamura S."/>
            <person name="Kim H.R."/>
            <person name="Goto N."/>
            <person name="Arisue N."/>
            <person name="Palacpac N.M.Q."/>
            <person name="Honma H."/>
            <person name="Yagi M."/>
            <person name="Tougan T."/>
            <person name="Katakai Y."/>
            <person name="Kaneko O."/>
            <person name="Mita T."/>
            <person name="Kita K."/>
            <person name="Yasutomi Y."/>
            <person name="Sutton P.L."/>
            <person name="Shakhbatyan R."/>
            <person name="Horii T."/>
            <person name="Yasunaga T."/>
            <person name="Barnwell J.W."/>
            <person name="Escalante A.A."/>
            <person name="Carlton J.M."/>
            <person name="Tanabe K."/>
        </authorList>
    </citation>
    <scope>NUCLEOTIDE SEQUENCE [LARGE SCALE GENOMIC DNA]</scope>
    <source>
        <strain evidence="4 5">B</strain>
    </source>
</reference>
<organism evidence="4 5">
    <name type="scientific">Plasmodium cynomolgi (strain B)</name>
    <dbReference type="NCBI Taxonomy" id="1120755"/>
    <lineage>
        <taxon>Eukaryota</taxon>
        <taxon>Sar</taxon>
        <taxon>Alveolata</taxon>
        <taxon>Apicomplexa</taxon>
        <taxon>Aconoidasida</taxon>
        <taxon>Haemosporida</taxon>
        <taxon>Plasmodiidae</taxon>
        <taxon>Plasmodium</taxon>
        <taxon>Plasmodium (Plasmodium)</taxon>
    </lineage>
</organism>
<dbReference type="CDD" id="cd01767">
    <property type="entry name" value="UBX"/>
    <property type="match status" value="1"/>
</dbReference>
<dbReference type="Pfam" id="PF14555">
    <property type="entry name" value="UBA_4"/>
    <property type="match status" value="1"/>
</dbReference>
<proteinExistence type="predicted"/>